<dbReference type="GO" id="GO:0016301">
    <property type="term" value="F:kinase activity"/>
    <property type="evidence" value="ECO:0007669"/>
    <property type="project" value="UniProtKB-KW"/>
</dbReference>
<evidence type="ECO:0000256" key="13">
    <source>
        <dbReference type="ARBA" id="ARBA00056274"/>
    </source>
</evidence>
<comment type="catalytic activity">
    <reaction evidence="12">
        <text>O-phospho-L-seryl-[protein] + H2O = L-seryl-[protein] + phosphate</text>
        <dbReference type="Rhea" id="RHEA:20629"/>
        <dbReference type="Rhea" id="RHEA-COMP:9863"/>
        <dbReference type="Rhea" id="RHEA-COMP:11604"/>
        <dbReference type="ChEBI" id="CHEBI:15377"/>
        <dbReference type="ChEBI" id="CHEBI:29999"/>
        <dbReference type="ChEBI" id="CHEBI:43474"/>
        <dbReference type="ChEBI" id="CHEBI:83421"/>
        <dbReference type="EC" id="3.1.3.16"/>
    </reaction>
</comment>
<dbReference type="InterPro" id="IPR035965">
    <property type="entry name" value="PAS-like_dom_sf"/>
</dbReference>
<dbReference type="SUPFAM" id="SSF55874">
    <property type="entry name" value="ATPase domain of HSP90 chaperone/DNA topoisomerase II/histidine kinase"/>
    <property type="match status" value="1"/>
</dbReference>
<dbReference type="Pfam" id="PF01590">
    <property type="entry name" value="GAF"/>
    <property type="match status" value="1"/>
</dbReference>
<keyword evidence="11" id="KW-0464">Manganese</keyword>
<dbReference type="CDD" id="cd16936">
    <property type="entry name" value="HATPase_RsbW-like"/>
    <property type="match status" value="1"/>
</dbReference>
<evidence type="ECO:0000256" key="11">
    <source>
        <dbReference type="ARBA" id="ARBA00023211"/>
    </source>
</evidence>
<evidence type="ECO:0000256" key="5">
    <source>
        <dbReference type="ARBA" id="ARBA00022741"/>
    </source>
</evidence>
<dbReference type="InterPro" id="IPR000700">
    <property type="entry name" value="PAS-assoc_C"/>
</dbReference>
<accession>A0A7K0CMS7</accession>
<keyword evidence="7" id="KW-0378">Hydrolase</keyword>
<dbReference type="InterPro" id="IPR052016">
    <property type="entry name" value="Bact_Sigma-Reg"/>
</dbReference>
<dbReference type="InterPro" id="IPR029016">
    <property type="entry name" value="GAF-like_dom_sf"/>
</dbReference>
<dbReference type="PROSITE" id="PS50112">
    <property type="entry name" value="PAS"/>
    <property type="match status" value="1"/>
</dbReference>
<dbReference type="InterPro" id="IPR036457">
    <property type="entry name" value="PPM-type-like_dom_sf"/>
</dbReference>
<keyword evidence="9" id="KW-0460">Magnesium</keyword>
<dbReference type="InterPro" id="IPR001932">
    <property type="entry name" value="PPM-type_phosphatase-like_dom"/>
</dbReference>
<evidence type="ECO:0000256" key="10">
    <source>
        <dbReference type="ARBA" id="ARBA00022912"/>
    </source>
</evidence>
<dbReference type="Proteomes" id="UP000466345">
    <property type="component" value="Unassembled WGS sequence"/>
</dbReference>
<dbReference type="InterPro" id="IPR036890">
    <property type="entry name" value="HATPase_C_sf"/>
</dbReference>
<evidence type="ECO:0000256" key="1">
    <source>
        <dbReference type="ARBA" id="ARBA00013081"/>
    </source>
</evidence>
<dbReference type="Pfam" id="PF13581">
    <property type="entry name" value="HATPase_c_2"/>
    <property type="match status" value="1"/>
</dbReference>
<evidence type="ECO:0000256" key="9">
    <source>
        <dbReference type="ARBA" id="ARBA00022842"/>
    </source>
</evidence>
<dbReference type="Gene3D" id="3.30.450.40">
    <property type="match status" value="1"/>
</dbReference>
<sequence length="802" mass="86159">MGPGQGGDGGARGAVTAAIDERGVLTEWSDGARRLLGYRGDEVVGRAVGELLVEGSPLSERPPYLRSWSGRVVLRHRDGHAVTGDLIARRRITAEGTDWLLVWSAPRGPVPLEPVIPAEWSFEQAPCILAVFDSDLRYVHANVQEERAVGLTREQLYGLRATEAVPGPASELIEREMRCVLESGERRSTEVHLRVAGEGHAHAWAIELAPLRDPDGTVRGVCFAALDSTEQYEARRRLSLLTEAGTRIGTELDMTRTAEQLAELLVPRLADAVCVDLLAGITGGGDPDADPDAGPVVLHRAAVRSVLPDAPEFADGPGAEVVLPESSRPAEWLTAPAPAGYRNGDPDLARWEEQNPAEAARMRAAGVHSVLVVPLRARGAALGTALLLRHRAPDPFTADDLRLAQELADRAAVSVDNARRYTRERETVLTLQRNLLPHQLPQPTAVEAASAYLPASGYAEMGGDWFDVIPLSGARVGLVIGDVVGHGLKASAGMGRLRTAVRTLADIDLPPDELLTHLDDLVLRMLEETSTGTITTTRFEGIGATCLYAVYDPVSRRLTAARAGHVPPLLRRPDGTVDTLELPAGPPLGVGGLPFESVETELAEGTDLFLYTDGLVARRAGGFDAKLGDLRAALARPADGLQAACDAAIAAVLPQRHDDDVAVLLARTRTLPADRVATWDVPHEPGAVAQARKDAMEQLAAWELEELSFVVELVVSELVTNAVRHGSPPVRLRLILDRGLLCEVSDTSGTAPYMKRARAYDEGGRGLLLVAQLAQRWGTRYDRNGKTIWAEVELPRAPRANG</sequence>
<evidence type="ECO:0000256" key="7">
    <source>
        <dbReference type="ARBA" id="ARBA00022801"/>
    </source>
</evidence>
<dbReference type="PANTHER" id="PTHR43156:SF2">
    <property type="entry name" value="STAGE II SPORULATION PROTEIN E"/>
    <property type="match status" value="1"/>
</dbReference>
<keyword evidence="8" id="KW-0067">ATP-binding</keyword>
<evidence type="ECO:0000313" key="19">
    <source>
        <dbReference type="Proteomes" id="UP000466345"/>
    </source>
</evidence>
<dbReference type="Gene3D" id="3.60.40.10">
    <property type="entry name" value="PPM-type phosphatase domain"/>
    <property type="match status" value="1"/>
</dbReference>
<dbReference type="GO" id="GO:0005524">
    <property type="term" value="F:ATP binding"/>
    <property type="evidence" value="ECO:0007669"/>
    <property type="project" value="UniProtKB-KW"/>
</dbReference>
<dbReference type="Pfam" id="PF08448">
    <property type="entry name" value="PAS_4"/>
    <property type="match status" value="1"/>
</dbReference>
<dbReference type="FunFam" id="3.60.40.10:FF:000005">
    <property type="entry name" value="Serine/threonine protein phosphatase"/>
    <property type="match status" value="1"/>
</dbReference>
<dbReference type="AlphaFoldDB" id="A0A7K0CMS7"/>
<dbReference type="EC" id="3.1.3.16" evidence="1"/>
<dbReference type="RefSeq" id="WP_153454928.1">
    <property type="nucleotide sequence ID" value="NZ_WEGJ01000020.1"/>
</dbReference>
<dbReference type="SUPFAM" id="SSF81606">
    <property type="entry name" value="PP2C-like"/>
    <property type="match status" value="1"/>
</dbReference>
<evidence type="ECO:0000256" key="6">
    <source>
        <dbReference type="ARBA" id="ARBA00022777"/>
    </source>
</evidence>
<keyword evidence="3" id="KW-0808">Transferase</keyword>
<name>A0A7K0CMS7_9ACTN</name>
<feature type="domain" description="PAC" evidence="17">
    <location>
        <begin position="187"/>
        <end position="240"/>
    </location>
</feature>
<dbReference type="FunFam" id="3.30.450.40:FF:000035">
    <property type="entry name" value="PAS sensor protein"/>
    <property type="match status" value="1"/>
</dbReference>
<dbReference type="PROSITE" id="PS50113">
    <property type="entry name" value="PAC"/>
    <property type="match status" value="1"/>
</dbReference>
<dbReference type="SMART" id="SM00065">
    <property type="entry name" value="GAF"/>
    <property type="match status" value="1"/>
</dbReference>
<dbReference type="SMART" id="SM00331">
    <property type="entry name" value="PP2C_SIG"/>
    <property type="match status" value="1"/>
</dbReference>
<evidence type="ECO:0000256" key="2">
    <source>
        <dbReference type="ARBA" id="ARBA00022553"/>
    </source>
</evidence>
<proteinExistence type="predicted"/>
<evidence type="ECO:0000256" key="15">
    <source>
        <dbReference type="ARBA" id="ARBA00081350"/>
    </source>
</evidence>
<dbReference type="InterPro" id="IPR003018">
    <property type="entry name" value="GAF"/>
</dbReference>
<keyword evidence="6" id="KW-0418">Kinase</keyword>
<keyword evidence="2" id="KW-0597">Phosphoprotein</keyword>
<dbReference type="Pfam" id="PF13426">
    <property type="entry name" value="PAS_9"/>
    <property type="match status" value="1"/>
</dbReference>
<keyword evidence="10" id="KW-0904">Protein phosphatase</keyword>
<dbReference type="OrthoDB" id="118142at2"/>
<evidence type="ECO:0000256" key="3">
    <source>
        <dbReference type="ARBA" id="ARBA00022679"/>
    </source>
</evidence>
<dbReference type="Gene3D" id="3.30.450.20">
    <property type="entry name" value="PAS domain"/>
    <property type="match status" value="2"/>
</dbReference>
<keyword evidence="4" id="KW-0479">Metal-binding</keyword>
<evidence type="ECO:0000256" key="4">
    <source>
        <dbReference type="ARBA" id="ARBA00022723"/>
    </source>
</evidence>
<reference evidence="18 19" key="1">
    <citation type="submission" date="2019-10" db="EMBL/GenBank/DDBJ databases">
        <title>Streptomyces smaragdinus sp. nov. and Streptomyces fabii sp. nov., isolated from the gut of fungus growing-termite Macrotermes natalensis.</title>
        <authorList>
            <person name="Schwitalla J."/>
            <person name="Benndorf R."/>
            <person name="Martin K."/>
            <person name="De Beer W."/>
            <person name="Kaster A.-K."/>
            <person name="Vollmers J."/>
            <person name="Poulsen M."/>
            <person name="Beemelmanns C."/>
        </authorList>
    </citation>
    <scope>NUCLEOTIDE SEQUENCE [LARGE SCALE GENOMIC DNA]</scope>
    <source>
        <strain evidence="18 19">RB5</strain>
    </source>
</reference>
<dbReference type="EMBL" id="WEGJ01000020">
    <property type="protein sequence ID" value="MQY14342.1"/>
    <property type="molecule type" value="Genomic_DNA"/>
</dbReference>
<keyword evidence="19" id="KW-1185">Reference proteome</keyword>
<feature type="domain" description="PAS" evidence="16">
    <location>
        <begin position="18"/>
        <end position="52"/>
    </location>
</feature>
<dbReference type="InterPro" id="IPR003594">
    <property type="entry name" value="HATPase_dom"/>
</dbReference>
<comment type="caution">
    <text evidence="18">The sequence shown here is derived from an EMBL/GenBank/DDBJ whole genome shotgun (WGS) entry which is preliminary data.</text>
</comment>
<dbReference type="NCBIfam" id="TIGR00229">
    <property type="entry name" value="sensory_box"/>
    <property type="match status" value="1"/>
</dbReference>
<dbReference type="PANTHER" id="PTHR43156">
    <property type="entry name" value="STAGE II SPORULATION PROTEIN E-RELATED"/>
    <property type="match status" value="1"/>
</dbReference>
<evidence type="ECO:0000259" key="17">
    <source>
        <dbReference type="PROSITE" id="PS50113"/>
    </source>
</evidence>
<dbReference type="Pfam" id="PF07228">
    <property type="entry name" value="SpoIIE"/>
    <property type="match status" value="1"/>
</dbReference>
<dbReference type="SUPFAM" id="SSF55781">
    <property type="entry name" value="GAF domain-like"/>
    <property type="match status" value="1"/>
</dbReference>
<dbReference type="SUPFAM" id="SSF55785">
    <property type="entry name" value="PYP-like sensor domain (PAS domain)"/>
    <property type="match status" value="2"/>
</dbReference>
<dbReference type="GO" id="GO:0046872">
    <property type="term" value="F:metal ion binding"/>
    <property type="evidence" value="ECO:0007669"/>
    <property type="project" value="UniProtKB-KW"/>
</dbReference>
<keyword evidence="5" id="KW-0547">Nucleotide-binding</keyword>
<comment type="function">
    <text evidence="13">Primarily acts as an independent SigF regulator that is sensitive to the osmosensory signal, mediating the cross talk of PknD with the SigF regulon. Possesses both phosphatase and kinase activities. The kinase domain functions as a classic anti-sigma factor-like kinase to phosphorylate the anti-anti-sigma factor domain at the canonical regulatory site, and the phosphatase domain antagonizes this activity.</text>
</comment>
<dbReference type="Gene3D" id="3.30.565.10">
    <property type="entry name" value="Histidine kinase-like ATPase, C-terminal domain"/>
    <property type="match status" value="1"/>
</dbReference>
<evidence type="ECO:0000256" key="12">
    <source>
        <dbReference type="ARBA" id="ARBA00047761"/>
    </source>
</evidence>
<evidence type="ECO:0000256" key="14">
    <source>
        <dbReference type="ARBA" id="ARBA00075117"/>
    </source>
</evidence>
<dbReference type="InterPro" id="IPR000014">
    <property type="entry name" value="PAS"/>
</dbReference>
<gene>
    <name evidence="18" type="ORF">SRB5_45060</name>
</gene>
<protein>
    <recommendedName>
        <fullName evidence="1">protein-serine/threonine phosphatase</fullName>
        <ecNumber evidence="1">3.1.3.16</ecNumber>
    </recommendedName>
    <alternativeName>
        <fullName evidence="15">Protein-serine/threonine phosphatase</fullName>
    </alternativeName>
    <alternativeName>
        <fullName evidence="14">Serine/threonine-protein kinase</fullName>
    </alternativeName>
</protein>
<dbReference type="CDD" id="cd00130">
    <property type="entry name" value="PAS"/>
    <property type="match status" value="2"/>
</dbReference>
<dbReference type="InterPro" id="IPR013656">
    <property type="entry name" value="PAS_4"/>
</dbReference>
<dbReference type="FunFam" id="3.30.565.10:FF:000028">
    <property type="entry name" value="PAS sensor protein"/>
    <property type="match status" value="1"/>
</dbReference>
<evidence type="ECO:0000259" key="16">
    <source>
        <dbReference type="PROSITE" id="PS50112"/>
    </source>
</evidence>
<evidence type="ECO:0000256" key="8">
    <source>
        <dbReference type="ARBA" id="ARBA00022840"/>
    </source>
</evidence>
<evidence type="ECO:0000313" key="18">
    <source>
        <dbReference type="EMBL" id="MQY14342.1"/>
    </source>
</evidence>
<organism evidence="18 19">
    <name type="scientific">Streptomyces smaragdinus</name>
    <dbReference type="NCBI Taxonomy" id="2585196"/>
    <lineage>
        <taxon>Bacteria</taxon>
        <taxon>Bacillati</taxon>
        <taxon>Actinomycetota</taxon>
        <taxon>Actinomycetes</taxon>
        <taxon>Kitasatosporales</taxon>
        <taxon>Streptomycetaceae</taxon>
        <taxon>Streptomyces</taxon>
    </lineage>
</organism>
<dbReference type="GO" id="GO:0004722">
    <property type="term" value="F:protein serine/threonine phosphatase activity"/>
    <property type="evidence" value="ECO:0007669"/>
    <property type="project" value="UniProtKB-EC"/>
</dbReference>